<keyword evidence="3" id="KW-1185">Reference proteome</keyword>
<evidence type="ECO:0000313" key="1">
    <source>
        <dbReference type="EMBL" id="CAI9955262.1"/>
    </source>
</evidence>
<sequence length="324" mass="37792">MFTHSIDYSSSVSFVVSVQNCKECTLYKNSYHRSLIWQFPIFQFWSGTQKLISKNSILYIDKYIHICGKLQSAQNGCIHISYLHYKLTIFITCVYLQESLTTWQSVGHQQDPLTIYQPVILSHVHTPFTKVELVGQLQVLETFCAFYPQAQAPLFTKAPMVKHQHMLLFIIQLLIKLQMHSLFIICEQIGHVQVFPTIEEYFGHMHAFPEIYALIFTQIHVPLTKLAPAGQLHVFDMFNPFTPQEQALLITNAPRVEQAHYPFRIVQPPISLQQKGFLQTNFCARQKLFMRGKRELMSFYNCEQNQYFIFTLHCSQVQIIICSQ</sequence>
<proteinExistence type="predicted"/>
<accession>A0AA86QKB1</accession>
<reference evidence="2 3" key="2">
    <citation type="submission" date="2024-07" db="EMBL/GenBank/DDBJ databases">
        <authorList>
            <person name="Akdeniz Z."/>
        </authorList>
    </citation>
    <scope>NUCLEOTIDE SEQUENCE [LARGE SCALE GENOMIC DNA]</scope>
</reference>
<dbReference type="EMBL" id="CATOUU010000865">
    <property type="protein sequence ID" value="CAI9955262.1"/>
    <property type="molecule type" value="Genomic_DNA"/>
</dbReference>
<dbReference type="Proteomes" id="UP001642409">
    <property type="component" value="Unassembled WGS sequence"/>
</dbReference>
<gene>
    <name evidence="1" type="ORF">HINF_LOCUS42907</name>
    <name evidence="2" type="ORF">HINF_LOCUS5092</name>
</gene>
<evidence type="ECO:0000313" key="2">
    <source>
        <dbReference type="EMBL" id="CAL5978945.1"/>
    </source>
</evidence>
<evidence type="ECO:0000313" key="3">
    <source>
        <dbReference type="Proteomes" id="UP001642409"/>
    </source>
</evidence>
<reference evidence="1" key="1">
    <citation type="submission" date="2023-06" db="EMBL/GenBank/DDBJ databases">
        <authorList>
            <person name="Kurt Z."/>
        </authorList>
    </citation>
    <scope>NUCLEOTIDE SEQUENCE</scope>
</reference>
<dbReference type="EMBL" id="CAXDID020000010">
    <property type="protein sequence ID" value="CAL5978945.1"/>
    <property type="molecule type" value="Genomic_DNA"/>
</dbReference>
<dbReference type="AlphaFoldDB" id="A0AA86QKB1"/>
<comment type="caution">
    <text evidence="1">The sequence shown here is derived from an EMBL/GenBank/DDBJ whole genome shotgun (WGS) entry which is preliminary data.</text>
</comment>
<protein>
    <submittedName>
        <fullName evidence="2">Hypothetical_protein</fullName>
    </submittedName>
</protein>
<organism evidence="1">
    <name type="scientific">Hexamita inflata</name>
    <dbReference type="NCBI Taxonomy" id="28002"/>
    <lineage>
        <taxon>Eukaryota</taxon>
        <taxon>Metamonada</taxon>
        <taxon>Diplomonadida</taxon>
        <taxon>Hexamitidae</taxon>
        <taxon>Hexamitinae</taxon>
        <taxon>Hexamita</taxon>
    </lineage>
</organism>
<name>A0AA86QKB1_9EUKA</name>